<evidence type="ECO:0000313" key="35">
    <source>
        <dbReference type="Proteomes" id="UP000042512"/>
    </source>
</evidence>
<dbReference type="EMBL" id="CKRE01000009">
    <property type="protein sequence ID" value="CIY76423.1"/>
    <property type="molecule type" value="Genomic_DNA"/>
</dbReference>
<dbReference type="Proteomes" id="UP000042967">
    <property type="component" value="Unassembled WGS sequence"/>
</dbReference>
<dbReference type="OMA" id="SRYSFEF"/>
<dbReference type="EMBL" id="CRVC01000010">
    <property type="protein sequence ID" value="COR57274.1"/>
    <property type="molecule type" value="Genomic_DNA"/>
</dbReference>
<evidence type="ECO:0000313" key="32">
    <source>
        <dbReference type="EMBL" id="VST76439.1"/>
    </source>
</evidence>
<dbReference type="EMBL" id="LR216058">
    <property type="protein sequence ID" value="VFI33125.1"/>
    <property type="molecule type" value="Genomic_DNA"/>
</dbReference>
<dbReference type="EMBL" id="CAAQRO010000010">
    <property type="protein sequence ID" value="VMC97329.1"/>
    <property type="molecule type" value="Genomic_DNA"/>
</dbReference>
<dbReference type="EMBL" id="CABBZR010000010">
    <property type="protein sequence ID" value="VSJ53380.1"/>
    <property type="molecule type" value="Genomic_DNA"/>
</dbReference>
<evidence type="ECO:0000313" key="47">
    <source>
        <dbReference type="Proteomes" id="UP000311381"/>
    </source>
</evidence>
<dbReference type="Proteomes" id="UP000046095">
    <property type="component" value="Unassembled WGS sequence"/>
</dbReference>
<evidence type="ECO:0000313" key="37">
    <source>
        <dbReference type="Proteomes" id="UP000043005"/>
    </source>
</evidence>
<dbReference type="Proteomes" id="UP000490982">
    <property type="component" value="Unassembled WGS sequence"/>
</dbReference>
<reference evidence="57 58" key="7">
    <citation type="submission" date="2019-11" db="EMBL/GenBank/DDBJ databases">
        <title>Growth characteristics of pneumococcus vary with the chemical composition of the capsule and with environmental conditions.</title>
        <authorList>
            <person name="Tothpal A."/>
            <person name="Desobry K."/>
            <person name="Joshi S."/>
            <person name="Wyllie A.L."/>
            <person name="Weinberger D.M."/>
        </authorList>
    </citation>
    <scope>NUCLEOTIDE SEQUENCE [LARGE SCALE GENOMIC DNA]</scope>
    <source>
        <strain evidence="11">Pnumococcus09N</strain>
        <strain evidence="58">pnumococcus09N</strain>
        <strain evidence="13">Pnumococcus10A</strain>
        <strain evidence="14">Pnumococcus15C</strain>
        <strain evidence="60">pnumococcus15C</strain>
        <strain evidence="57">pnumococcus19F</strain>
        <strain evidence="15">Pnumococcus19F</strain>
        <strain evidence="12">Pnumococcus22F</strain>
        <strain evidence="59">pnumococcus22F</strain>
        <strain evidence="16">Pnumococcus23A</strain>
        <strain evidence="61">pnumococcus23A</strain>
    </source>
</reference>
<evidence type="ECO:0000313" key="45">
    <source>
        <dbReference type="Proteomes" id="UP000310822"/>
    </source>
</evidence>
<dbReference type="Proteomes" id="UP000214939">
    <property type="component" value="Unassembled WGS sequence"/>
</dbReference>
<reference evidence="52 53" key="6">
    <citation type="submission" date="2019-07" db="EMBL/GenBank/DDBJ databases">
        <authorList>
            <person name="Mohale T."/>
        </authorList>
    </citation>
    <scope>NUCLEOTIDE SEQUENCE [LARGE SCALE GENOMIC DNA]</scope>
    <source>
        <strain evidence="20 54">NTPn 126</strain>
        <strain evidence="19 53">NTPn 189</strain>
        <strain evidence="21 52">NTPn 59</strain>
    </source>
</reference>
<dbReference type="InterPro" id="IPR050679">
    <property type="entry name" value="Bact_HTH_transcr_reg"/>
</dbReference>
<dbReference type="SUPFAM" id="SSF64288">
    <property type="entry name" value="Chorismate lyase-like"/>
    <property type="match status" value="1"/>
</dbReference>
<dbReference type="EMBL" id="CAASIK010000001">
    <property type="protein sequence ID" value="VNB35876.1"/>
    <property type="molecule type" value="Genomic_DNA"/>
</dbReference>
<dbReference type="Proteomes" id="UP000310818">
    <property type="component" value="Unassembled WGS sequence"/>
</dbReference>
<dbReference type="Gene3D" id="3.40.1410.10">
    <property type="entry name" value="Chorismate lyase-like"/>
    <property type="match status" value="1"/>
</dbReference>
<evidence type="ECO:0000259" key="5">
    <source>
        <dbReference type="PROSITE" id="PS50949"/>
    </source>
</evidence>
<dbReference type="Proteomes" id="UP000315060">
    <property type="component" value="Unassembled WGS sequence"/>
</dbReference>
<keyword evidence="1" id="KW-0678">Repressor</keyword>
<dbReference type="OrthoDB" id="9815017at2"/>
<keyword evidence="4" id="KW-0804">Transcription</keyword>
<evidence type="ECO:0000313" key="23">
    <source>
        <dbReference type="EMBL" id="VKB79364.1"/>
    </source>
</evidence>
<dbReference type="Proteomes" id="UP000298847">
    <property type="component" value="Unassembled WGS sequence"/>
</dbReference>
<dbReference type="SMART" id="SM00345">
    <property type="entry name" value="HTH_GNTR"/>
    <property type="match status" value="1"/>
</dbReference>
<dbReference type="InterPro" id="IPR011663">
    <property type="entry name" value="UTRA"/>
</dbReference>
<dbReference type="Proteomes" id="UP000314170">
    <property type="component" value="Unassembled WGS sequence"/>
</dbReference>
<evidence type="ECO:0000256" key="4">
    <source>
        <dbReference type="ARBA" id="ARBA00023163"/>
    </source>
</evidence>
<dbReference type="Proteomes" id="UP000318940">
    <property type="component" value="Unassembled WGS sequence"/>
</dbReference>
<evidence type="ECO:0000313" key="52">
    <source>
        <dbReference type="Proteomes" id="UP000315060"/>
    </source>
</evidence>
<reference evidence="18 41" key="4">
    <citation type="submission" date="2018-06" db="EMBL/GenBank/DDBJ databases">
        <authorList>
            <consortium name="Pathogen Informatics"/>
            <person name="Doyle S."/>
        </authorList>
    </citation>
    <scope>NUCLEOTIDE SEQUENCE [LARGE SCALE GENOMIC DNA]</scope>
    <source>
        <strain evidence="18 41">NCTC13734</strain>
    </source>
</reference>
<evidence type="ECO:0000313" key="17">
    <source>
        <dbReference type="EMBL" id="OYL21813.1"/>
    </source>
</evidence>
<evidence type="ECO:0000313" key="31">
    <source>
        <dbReference type="EMBL" id="VSJ53380.1"/>
    </source>
</evidence>
<dbReference type="Proteomes" id="UP000358702">
    <property type="component" value="Unassembled WGS sequence"/>
</dbReference>
<evidence type="ECO:0000313" key="22">
    <source>
        <dbReference type="EMBL" id="VFI33125.1"/>
    </source>
</evidence>
<dbReference type="Proteomes" id="UP000310822">
    <property type="component" value="Unassembled WGS sequence"/>
</dbReference>
<evidence type="ECO:0000313" key="15">
    <source>
        <dbReference type="EMBL" id="MTV99454.1"/>
    </source>
</evidence>
<dbReference type="Proteomes" id="UP000405447">
    <property type="component" value="Unassembled WGS sequence"/>
</dbReference>
<keyword evidence="2" id="KW-0805">Transcription regulation</keyword>
<evidence type="ECO:0000313" key="56">
    <source>
        <dbReference type="Proteomes" id="UP000405447"/>
    </source>
</evidence>
<evidence type="ECO:0000313" key="53">
    <source>
        <dbReference type="Proteomes" id="UP000318940"/>
    </source>
</evidence>
<evidence type="ECO:0000313" key="48">
    <source>
        <dbReference type="Proteomes" id="UP000311674"/>
    </source>
</evidence>
<dbReference type="EMBL" id="VMYC01000115">
    <property type="protein sequence ID" value="TVX69504.1"/>
    <property type="molecule type" value="Genomic_DNA"/>
</dbReference>
<keyword evidence="3" id="KW-0238">DNA-binding</keyword>
<dbReference type="EMBL" id="WNIA01000086">
    <property type="protein sequence ID" value="MTV99454.1"/>
    <property type="molecule type" value="Genomic_DNA"/>
</dbReference>
<dbReference type="FunFam" id="1.10.10.10:FF:000079">
    <property type="entry name" value="GntR family transcriptional regulator"/>
    <property type="match status" value="1"/>
</dbReference>
<dbReference type="PANTHER" id="PTHR44846">
    <property type="entry name" value="MANNOSYL-D-GLYCERATE TRANSPORT/METABOLISM SYSTEM REPRESSOR MNGR-RELATED"/>
    <property type="match status" value="1"/>
</dbReference>
<evidence type="ECO:0000313" key="41">
    <source>
        <dbReference type="Proteomes" id="UP000254854"/>
    </source>
</evidence>
<evidence type="ECO:0000313" key="60">
    <source>
        <dbReference type="Proteomes" id="UP000476212"/>
    </source>
</evidence>
<dbReference type="Proteomes" id="UP000729182">
    <property type="component" value="Unassembled WGS sequence"/>
</dbReference>
<evidence type="ECO:0000313" key="9">
    <source>
        <dbReference type="EMBL" id="COA26148.1"/>
    </source>
</evidence>
<dbReference type="Proteomes" id="UP000310997">
    <property type="component" value="Unassembled WGS sequence"/>
</dbReference>
<dbReference type="CDD" id="cd07377">
    <property type="entry name" value="WHTH_GntR"/>
    <property type="match status" value="1"/>
</dbReference>
<reference evidence="35 36" key="1">
    <citation type="submission" date="2015-03" db="EMBL/GenBank/DDBJ databases">
        <authorList>
            <consortium name="Pathogen Informatics"/>
            <person name="Murphy D."/>
        </authorList>
    </citation>
    <scope>NUCLEOTIDE SEQUENCE [LARGE SCALE GENOMIC DNA]</scope>
    <source>
        <strain evidence="9 36">SMRU1414</strain>
        <strain evidence="8 37">SMRU1873</strain>
        <strain evidence="6">SMRU51</strain>
        <strain evidence="7 35">SMRU975</strain>
        <strain evidence="39">type strain: N</strain>
    </source>
</reference>
<dbReference type="SMART" id="SM00866">
    <property type="entry name" value="UTRA"/>
    <property type="match status" value="1"/>
</dbReference>
<evidence type="ECO:0000313" key="27">
    <source>
        <dbReference type="EMBL" id="VOG88938.1"/>
    </source>
</evidence>
<evidence type="ECO:0000256" key="2">
    <source>
        <dbReference type="ARBA" id="ARBA00023015"/>
    </source>
</evidence>
<evidence type="ECO:0000313" key="36">
    <source>
        <dbReference type="Proteomes" id="UP000042967"/>
    </source>
</evidence>
<dbReference type="Proteomes" id="UP000304540">
    <property type="component" value="Unassembled WGS sequence"/>
</dbReference>
<sequence>MSTKYLFIYNEIREKILCNKYTMNEQLPDEMTLAKQFACSRMTIKKALDLLVSEGLIFRKRGQGTFVLSRGSSKRKLIVPERDIRGLTKISEDAHSTIDSRIIHFKLEFANEFLAEKLQVALQSPVYNIYRLRIIDGKPYVLEQTYMSTDVIPGITEDILQKSIYNYIEGKLGLHIASATKILRASSSSENEQHYLQLLPTEPVFEVEQVAYLDNGTPFEYSISRHRYDLFEFNSFALRHSS</sequence>
<evidence type="ECO:0000313" key="46">
    <source>
        <dbReference type="Proteomes" id="UP000310997"/>
    </source>
</evidence>
<evidence type="ECO:0000313" key="26">
    <source>
        <dbReference type="EMBL" id="VNH01432.1"/>
    </source>
</evidence>
<evidence type="ECO:0000313" key="10">
    <source>
        <dbReference type="EMBL" id="COR57274.1"/>
    </source>
</evidence>
<dbReference type="Proteomes" id="UP000311674">
    <property type="component" value="Unassembled WGS sequence"/>
</dbReference>
<dbReference type="PRINTS" id="PR00035">
    <property type="entry name" value="HTHGNTR"/>
</dbReference>
<evidence type="ECO:0000313" key="25">
    <source>
        <dbReference type="EMBL" id="VNB35876.1"/>
    </source>
</evidence>
<dbReference type="InterPro" id="IPR028978">
    <property type="entry name" value="Chorismate_lyase_/UTRA_dom_sf"/>
</dbReference>
<proteinExistence type="predicted"/>
<evidence type="ECO:0000313" key="7">
    <source>
        <dbReference type="EMBL" id="CIY76423.1"/>
    </source>
</evidence>
<dbReference type="EMBL" id="CAAULE010000032">
    <property type="protein sequence ID" value="VOG88938.1"/>
    <property type="molecule type" value="Genomic_DNA"/>
</dbReference>
<dbReference type="Proteomes" id="UP000467349">
    <property type="component" value="Unassembled WGS sequence"/>
</dbReference>
<dbReference type="Proteomes" id="UP000437160">
    <property type="component" value="Unassembled WGS sequence"/>
</dbReference>
<dbReference type="EMBL" id="CABCSJ010000014">
    <property type="protein sequence ID" value="VST76439.1"/>
    <property type="molecule type" value="Genomic_DNA"/>
</dbReference>
<dbReference type="EMBL" id="CABABW010000007">
    <property type="protein sequence ID" value="VRI35730.1"/>
    <property type="molecule type" value="Genomic_DNA"/>
</dbReference>
<evidence type="ECO:0000313" key="18">
    <source>
        <dbReference type="EMBL" id="SUN91935.1"/>
    </source>
</evidence>
<dbReference type="EMBL" id="VMVH01000076">
    <property type="protein sequence ID" value="TVW26265.1"/>
    <property type="molecule type" value="Genomic_DNA"/>
</dbReference>
<evidence type="ECO:0000313" key="28">
    <source>
        <dbReference type="EMBL" id="VQD08097.1"/>
    </source>
</evidence>
<evidence type="ECO:0000313" key="34">
    <source>
        <dbReference type="EMBL" id="VTH27209.1"/>
    </source>
</evidence>
<dbReference type="GO" id="GO:0003677">
    <property type="term" value="F:DNA binding"/>
    <property type="evidence" value="ECO:0007669"/>
    <property type="project" value="UniProtKB-KW"/>
</dbReference>
<name>A0A062WLP0_STREE</name>
<evidence type="ECO:0000313" key="13">
    <source>
        <dbReference type="EMBL" id="MTV77716.1"/>
    </source>
</evidence>
<dbReference type="PATRIC" id="fig|1313.13073.peg.2223"/>
<evidence type="ECO:0000313" key="33">
    <source>
        <dbReference type="EMBL" id="VTE41828.1"/>
    </source>
</evidence>
<dbReference type="SUPFAM" id="SSF46785">
    <property type="entry name" value="Winged helix' DNA-binding domain"/>
    <property type="match status" value="1"/>
</dbReference>
<dbReference type="InterPro" id="IPR036390">
    <property type="entry name" value="WH_DNA-bd_sf"/>
</dbReference>
<dbReference type="AlphaFoldDB" id="A0A062WLP0"/>
<evidence type="ECO:0000313" key="44">
    <source>
        <dbReference type="Proteomes" id="UP000310818"/>
    </source>
</evidence>
<evidence type="ECO:0000313" key="61">
    <source>
        <dbReference type="Proteomes" id="UP000490982"/>
    </source>
</evidence>
<dbReference type="GO" id="GO:0045892">
    <property type="term" value="P:negative regulation of DNA-templated transcription"/>
    <property type="evidence" value="ECO:0007669"/>
    <property type="project" value="TreeGrafter"/>
</dbReference>
<evidence type="ECO:0000256" key="3">
    <source>
        <dbReference type="ARBA" id="ARBA00023125"/>
    </source>
</evidence>
<dbReference type="Proteomes" id="UP000476212">
    <property type="component" value="Unassembled WGS sequence"/>
</dbReference>
<dbReference type="RefSeq" id="WP_000105270.1">
    <property type="nucleotide sequence ID" value="NZ_AP017971.1"/>
</dbReference>
<evidence type="ECO:0000313" key="40">
    <source>
        <dbReference type="Proteomes" id="UP000214939"/>
    </source>
</evidence>
<dbReference type="Proteomes" id="UP000043005">
    <property type="component" value="Unassembled WGS sequence"/>
</dbReference>
<dbReference type="EMBL" id="UHFW01000006">
    <property type="protein sequence ID" value="SUN91935.1"/>
    <property type="molecule type" value="Genomic_DNA"/>
</dbReference>
<dbReference type="EMBL" id="WNHU01000068">
    <property type="protein sequence ID" value="MTV43942.1"/>
    <property type="molecule type" value="Genomic_DNA"/>
</dbReference>
<evidence type="ECO:0000313" key="54">
    <source>
        <dbReference type="Proteomes" id="UP000320896"/>
    </source>
</evidence>
<dbReference type="Pfam" id="PF07702">
    <property type="entry name" value="UTRA"/>
    <property type="match status" value="1"/>
</dbReference>
<dbReference type="SMR" id="A0A062WLP0"/>
<reference evidence="17 40" key="3">
    <citation type="submission" date="2017-07" db="EMBL/GenBank/DDBJ databases">
        <title>Invasive disease caused simultaneously by more than one serotype of Streptococcus pneumoniae, South Africa.</title>
        <authorList>
            <person name="Ndlangisa K."/>
            <person name="Du Plessis M."/>
            <person name="Von Gottberg A."/>
        </authorList>
    </citation>
    <scope>NUCLEOTIDE SEQUENCE [LARGE SCALE GENOMIC DNA]</scope>
    <source>
        <strain evidence="17 40">8227-15B</strain>
    </source>
</reference>
<protein>
    <submittedName>
        <fullName evidence="6">GntR family transcriptional regulator</fullName>
    </submittedName>
    <submittedName>
        <fullName evidence="16">UTRA domain-containing protein</fullName>
    </submittedName>
</protein>
<dbReference type="EMBL" id="WNHS01000013">
    <property type="protein sequence ID" value="MTW24163.1"/>
    <property type="molecule type" value="Genomic_DNA"/>
</dbReference>
<evidence type="ECO:0000313" key="8">
    <source>
        <dbReference type="EMBL" id="CJA44116.1"/>
    </source>
</evidence>
<dbReference type="EMBL" id="CAASRX010000009">
    <property type="protein sequence ID" value="VNH01432.1"/>
    <property type="molecule type" value="Genomic_DNA"/>
</dbReference>
<evidence type="ECO:0000313" key="43">
    <source>
        <dbReference type="Proteomes" id="UP000304540"/>
    </source>
</evidence>
<evidence type="ECO:0000313" key="20">
    <source>
        <dbReference type="EMBL" id="TVW81423.1"/>
    </source>
</evidence>
<reference evidence="10 38" key="2">
    <citation type="submission" date="2015-03" db="EMBL/GenBank/DDBJ databases">
        <authorList>
            <person name="Murphy D."/>
        </authorList>
    </citation>
    <scope>NUCLEOTIDE SEQUENCE [LARGE SCALE GENOMIC DNA]</scope>
    <source>
        <strain evidence="10 38">SMRU1708</strain>
    </source>
</reference>
<dbReference type="EMBL" id="WNHN01000064">
    <property type="protein sequence ID" value="MTV77716.1"/>
    <property type="molecule type" value="Genomic_DNA"/>
</dbReference>
<organism evidence="16 61">
    <name type="scientific">Streptococcus pneumoniae</name>
    <dbReference type="NCBI Taxonomy" id="1313"/>
    <lineage>
        <taxon>Bacteria</taxon>
        <taxon>Bacillati</taxon>
        <taxon>Bacillota</taxon>
        <taxon>Bacilli</taxon>
        <taxon>Lactobacillales</taxon>
        <taxon>Streptococcaceae</taxon>
        <taxon>Streptococcus</taxon>
    </lineage>
</organism>
<reference evidence="42 43" key="5">
    <citation type="submission" date="2019-04" db="EMBL/GenBank/DDBJ databases">
        <authorList>
            <consortium name="Pathogen Informatics"/>
        </authorList>
    </citation>
    <scope>NUCLEOTIDE SEQUENCE [LARGE SCALE GENOMIC DNA]</scope>
    <source>
        <strain evidence="22">GPS_HK_21-sc-2296565</strain>
        <strain evidence="34 50">GPSC129</strain>
        <strain evidence="30 48">GPSC148</strain>
        <strain evidence="23 55">GPSC21</strain>
        <strain evidence="26 44">GPSC211</strain>
        <strain evidence="28 42">GPSC22</strain>
        <strain evidence="29 43">GPSC232</strain>
        <strain evidence="31 51">GPSC38</strain>
        <strain evidence="47 49">GPSC47</strain>
        <strain evidence="32 56">GPSC535</strain>
        <strain evidence="25 45">GPSC54</strain>
        <strain evidence="33 46">GPSC559</strain>
    </source>
</reference>
<evidence type="ECO:0000313" key="29">
    <source>
        <dbReference type="EMBL" id="VRI35730.1"/>
    </source>
</evidence>
<evidence type="ECO:0000313" key="49">
    <source>
        <dbReference type="Proteomes" id="UP000312530"/>
    </source>
</evidence>
<dbReference type="EMBL" id="WNIB01000022">
    <property type="protein sequence ID" value="MTV89972.1"/>
    <property type="molecule type" value="Genomic_DNA"/>
</dbReference>
<dbReference type="PROSITE" id="PS50949">
    <property type="entry name" value="HTH_GNTR"/>
    <property type="match status" value="1"/>
</dbReference>
<dbReference type="FunFam" id="3.40.1410.10:FF:000008">
    <property type="entry name" value="Transcriptional regulator, GntR family"/>
    <property type="match status" value="1"/>
</dbReference>
<dbReference type="Proteomes" id="UP000474228">
    <property type="component" value="Unassembled WGS sequence"/>
</dbReference>
<dbReference type="EMBL" id="CABDLL010000017">
    <property type="protein sequence ID" value="VTE41828.1"/>
    <property type="molecule type" value="Genomic_DNA"/>
</dbReference>
<dbReference type="EMBL" id="CABDQT010000001">
    <property type="protein sequence ID" value="VTH27209.1"/>
    <property type="molecule type" value="Genomic_DNA"/>
</dbReference>
<dbReference type="Proteomes" id="UP000290138">
    <property type="component" value="Chromosome"/>
</dbReference>
<evidence type="ECO:0000313" key="42">
    <source>
        <dbReference type="Proteomes" id="UP000298847"/>
    </source>
</evidence>
<dbReference type="Gene3D" id="1.10.10.10">
    <property type="entry name" value="Winged helix-like DNA-binding domain superfamily/Winged helix DNA-binding domain"/>
    <property type="match status" value="1"/>
</dbReference>
<evidence type="ECO:0000313" key="55">
    <source>
        <dbReference type="Proteomes" id="UP000358702"/>
    </source>
</evidence>
<dbReference type="Pfam" id="PF00392">
    <property type="entry name" value="GntR"/>
    <property type="match status" value="1"/>
</dbReference>
<dbReference type="InterPro" id="IPR000524">
    <property type="entry name" value="Tscrpt_reg_HTH_GntR"/>
</dbReference>
<dbReference type="GO" id="GO:0003700">
    <property type="term" value="F:DNA-binding transcription factor activity"/>
    <property type="evidence" value="ECO:0007669"/>
    <property type="project" value="InterPro"/>
</dbReference>
<evidence type="ECO:0000313" key="39">
    <source>
        <dbReference type="Proteomes" id="UP000048507"/>
    </source>
</evidence>
<evidence type="ECO:0000313" key="6">
    <source>
        <dbReference type="EMBL" id="CEX65305.1"/>
    </source>
</evidence>
<dbReference type="EMBL" id="CABBMN010000017">
    <property type="protein sequence ID" value="VSC33886.1"/>
    <property type="molecule type" value="Genomic_DNA"/>
</dbReference>
<accession>A0A062WLP0</accession>
<evidence type="ECO:0000313" key="12">
    <source>
        <dbReference type="EMBL" id="MTV62602.1"/>
    </source>
</evidence>
<dbReference type="EMBL" id="VMWH01000254">
    <property type="protein sequence ID" value="TVW81423.1"/>
    <property type="molecule type" value="Genomic_DNA"/>
</dbReference>
<dbReference type="Proteomes" id="UP000311381">
    <property type="component" value="Unassembled WGS sequence"/>
</dbReference>
<gene>
    <name evidence="6" type="primary">gmuR</name>
    <name evidence="17" type="ORF">A5N45_12295</name>
    <name evidence="21" type="ORF">AZJ28_07145</name>
    <name evidence="20" type="ORF">AZJ70_11455</name>
    <name evidence="19" type="ORF">AZK02_08325</name>
    <name evidence="6" type="ORF">ERS019209_01394</name>
    <name evidence="7" type="ORF">ERS020485_00816</name>
    <name evidence="9" type="ORF">ERS020924_01491</name>
    <name evidence="10" type="ORF">ERS021218_01063</name>
    <name evidence="8" type="ORF">ERS021383_01246</name>
    <name evidence="13" type="ORF">GM535_10780</name>
    <name evidence="15" type="ORF">GM536_10365</name>
    <name evidence="16" type="ORF">GM537_04690</name>
    <name evidence="12" type="ORF">GM539_04120</name>
    <name evidence="14" type="ORF">GM544_05580</name>
    <name evidence="11" type="ORF">GM545_10140</name>
    <name evidence="18" type="ORF">NCTC13734_02218</name>
    <name evidence="31" type="ORF">SAMEA104154639_01548</name>
    <name evidence="24" type="ORF">SAMEA2627268_01505</name>
    <name evidence="27" type="ORF">SAMEA2696453_02191</name>
    <name evidence="25" type="ORF">SAMEA2783718_00263</name>
    <name evidence="34" type="ORF">SAMEA3171064_00016</name>
    <name evidence="26" type="ORF">SAMEA3353485_01044</name>
    <name evidence="23" type="ORF">SAMEA3353631_02092</name>
    <name evidence="28" type="ORF">SAMEA3354366_01899</name>
    <name evidence="29" type="ORF">SAMEA3381574_01068</name>
    <name evidence="32" type="ORF">SAMEA3389245_02281</name>
    <name evidence="30" type="ORF">SAMEA3390019_01958</name>
    <name evidence="22" type="ORF">SAMEA3431391_01886</name>
    <name evidence="33" type="ORF">SAMEA4038883_02003</name>
</gene>
<evidence type="ECO:0000313" key="19">
    <source>
        <dbReference type="EMBL" id="TVW26265.1"/>
    </source>
</evidence>
<dbReference type="Proteomes" id="UP000312530">
    <property type="component" value="Unassembled WGS sequence"/>
</dbReference>
<dbReference type="EMBL" id="CAANCB010000015">
    <property type="protein sequence ID" value="VKB79364.1"/>
    <property type="molecule type" value="Genomic_DNA"/>
</dbReference>
<dbReference type="EMBL" id="CQVU01000014">
    <property type="protein sequence ID" value="COA26148.1"/>
    <property type="molecule type" value="Genomic_DNA"/>
</dbReference>
<evidence type="ECO:0000313" key="21">
    <source>
        <dbReference type="EMBL" id="TVX69504.1"/>
    </source>
</evidence>
<dbReference type="Proteomes" id="UP000254854">
    <property type="component" value="Unassembled WGS sequence"/>
</dbReference>
<evidence type="ECO:0000313" key="11">
    <source>
        <dbReference type="EMBL" id="MTV43942.1"/>
    </source>
</evidence>
<evidence type="ECO:0000313" key="51">
    <source>
        <dbReference type="Proteomes" id="UP000314170"/>
    </source>
</evidence>
<dbReference type="GeneID" id="45652756"/>
<dbReference type="EMBL" id="NNBW01000375">
    <property type="protein sequence ID" value="OYL21813.1"/>
    <property type="molecule type" value="Genomic_DNA"/>
</dbReference>
<dbReference type="EMBL" id="CFFA01000016">
    <property type="protein sequence ID" value="CEX65305.1"/>
    <property type="molecule type" value="Genomic_DNA"/>
</dbReference>
<evidence type="ECO:0000256" key="1">
    <source>
        <dbReference type="ARBA" id="ARBA00022491"/>
    </source>
</evidence>
<feature type="domain" description="HTH gntR-type" evidence="5">
    <location>
        <begin position="2"/>
        <end position="70"/>
    </location>
</feature>
<evidence type="ECO:0000313" key="57">
    <source>
        <dbReference type="Proteomes" id="UP000437160"/>
    </source>
</evidence>
<dbReference type="EMBL" id="WNHJ01000010">
    <property type="protein sequence ID" value="MTV62602.1"/>
    <property type="molecule type" value="Genomic_DNA"/>
</dbReference>
<evidence type="ECO:0000313" key="58">
    <source>
        <dbReference type="Proteomes" id="UP000467349"/>
    </source>
</evidence>
<dbReference type="Proteomes" id="UP000320896">
    <property type="component" value="Unassembled WGS sequence"/>
</dbReference>
<evidence type="ECO:0000313" key="16">
    <source>
        <dbReference type="EMBL" id="MTW24163.1"/>
    </source>
</evidence>
<dbReference type="EMBL" id="CKTV01000017">
    <property type="protein sequence ID" value="CJA44116.1"/>
    <property type="molecule type" value="Genomic_DNA"/>
</dbReference>
<evidence type="ECO:0000313" key="24">
    <source>
        <dbReference type="EMBL" id="VMC97329.1"/>
    </source>
</evidence>
<evidence type="ECO:0000313" key="14">
    <source>
        <dbReference type="EMBL" id="MTV89972.1"/>
    </source>
</evidence>
<dbReference type="PANTHER" id="PTHR44846:SF5">
    <property type="entry name" value="HTH-TYPE TRANSCRIPTIONAL REGULATOR GMUR"/>
    <property type="match status" value="1"/>
</dbReference>
<dbReference type="Proteomes" id="UP000048507">
    <property type="component" value="Unassembled WGS sequence"/>
</dbReference>
<dbReference type="EMBL" id="CAAXWD010000007">
    <property type="protein sequence ID" value="VQD08097.1"/>
    <property type="molecule type" value="Genomic_DNA"/>
</dbReference>
<dbReference type="Proteomes" id="UP000042512">
    <property type="component" value="Unassembled WGS sequence"/>
</dbReference>
<dbReference type="InterPro" id="IPR036388">
    <property type="entry name" value="WH-like_DNA-bd_sf"/>
</dbReference>
<evidence type="ECO:0000313" key="38">
    <source>
        <dbReference type="Proteomes" id="UP000046095"/>
    </source>
</evidence>
<evidence type="ECO:0000313" key="30">
    <source>
        <dbReference type="EMBL" id="VSC33886.1"/>
    </source>
</evidence>
<evidence type="ECO:0000313" key="59">
    <source>
        <dbReference type="Proteomes" id="UP000474228"/>
    </source>
</evidence>
<dbReference type="Proteomes" id="UP000314107">
    <property type="component" value="Unassembled WGS sequence"/>
</dbReference>
<evidence type="ECO:0000313" key="50">
    <source>
        <dbReference type="Proteomes" id="UP000314107"/>
    </source>
</evidence>